<proteinExistence type="predicted"/>
<dbReference type="InterPro" id="IPR036047">
    <property type="entry name" value="F-box-like_dom_sf"/>
</dbReference>
<dbReference type="Gene3D" id="1.20.1280.50">
    <property type="match status" value="1"/>
</dbReference>
<evidence type="ECO:0000259" key="1">
    <source>
        <dbReference type="Pfam" id="PF12937"/>
    </source>
</evidence>
<comment type="caution">
    <text evidence="2">The sequence shown here is derived from an EMBL/GenBank/DDBJ whole genome shotgun (WGS) entry which is preliminary data.</text>
</comment>
<name>A0ABD1S8R2_9LAMI</name>
<keyword evidence="3" id="KW-1185">Reference proteome</keyword>
<dbReference type="Proteomes" id="UP001604336">
    <property type="component" value="Unassembled WGS sequence"/>
</dbReference>
<feature type="domain" description="F-box" evidence="1">
    <location>
        <begin position="19"/>
        <end position="54"/>
    </location>
</feature>
<organism evidence="2 3">
    <name type="scientific">Abeliophyllum distichum</name>
    <dbReference type="NCBI Taxonomy" id="126358"/>
    <lineage>
        <taxon>Eukaryota</taxon>
        <taxon>Viridiplantae</taxon>
        <taxon>Streptophyta</taxon>
        <taxon>Embryophyta</taxon>
        <taxon>Tracheophyta</taxon>
        <taxon>Spermatophyta</taxon>
        <taxon>Magnoliopsida</taxon>
        <taxon>eudicotyledons</taxon>
        <taxon>Gunneridae</taxon>
        <taxon>Pentapetalae</taxon>
        <taxon>asterids</taxon>
        <taxon>lamiids</taxon>
        <taxon>Lamiales</taxon>
        <taxon>Oleaceae</taxon>
        <taxon>Forsythieae</taxon>
        <taxon>Abeliophyllum</taxon>
    </lineage>
</organism>
<evidence type="ECO:0000313" key="2">
    <source>
        <dbReference type="EMBL" id="KAL2497151.1"/>
    </source>
</evidence>
<gene>
    <name evidence="2" type="ORF">Adt_22701</name>
</gene>
<dbReference type="AlphaFoldDB" id="A0ABD1S8R2"/>
<dbReference type="InterPro" id="IPR001810">
    <property type="entry name" value="F-box_dom"/>
</dbReference>
<dbReference type="SUPFAM" id="SSF81383">
    <property type="entry name" value="F-box domain"/>
    <property type="match status" value="1"/>
</dbReference>
<protein>
    <submittedName>
        <fullName evidence="2">F-box protein SKP2B</fullName>
    </submittedName>
</protein>
<evidence type="ECO:0000313" key="3">
    <source>
        <dbReference type="Proteomes" id="UP001604336"/>
    </source>
</evidence>
<sequence>MLVFGGGAGGGGRRRISEWKDIPAELLLRIVSLVDDRTVIVASGVCHGWRDAISWGLTHLSLSWCKKNMNNLVISLVPNFTKLQVLILRQDTPQLQDNSVESNCKLLPRLARAGP</sequence>
<dbReference type="CDD" id="cd22161">
    <property type="entry name" value="F-box_AtSKP2-like"/>
    <property type="match status" value="1"/>
</dbReference>
<accession>A0ABD1S8R2</accession>
<dbReference type="Pfam" id="PF12937">
    <property type="entry name" value="F-box-like"/>
    <property type="match status" value="1"/>
</dbReference>
<reference evidence="3" key="1">
    <citation type="submission" date="2024-07" db="EMBL/GenBank/DDBJ databases">
        <title>Two chromosome-level genome assemblies of Korean endemic species Abeliophyllum distichum and Forsythia ovata (Oleaceae).</title>
        <authorList>
            <person name="Jang H."/>
        </authorList>
    </citation>
    <scope>NUCLEOTIDE SEQUENCE [LARGE SCALE GENOMIC DNA]</scope>
</reference>
<dbReference type="EMBL" id="JBFOLK010000007">
    <property type="protein sequence ID" value="KAL2497151.1"/>
    <property type="molecule type" value="Genomic_DNA"/>
</dbReference>